<gene>
    <name evidence="1" type="ORF">CEE37_08480</name>
</gene>
<name>A0A532UZH2_UNCL8</name>
<comment type="caution">
    <text evidence="1">The sequence shown here is derived from an EMBL/GenBank/DDBJ whole genome shotgun (WGS) entry which is preliminary data.</text>
</comment>
<proteinExistence type="predicted"/>
<dbReference type="EMBL" id="NJBN01000005">
    <property type="protein sequence ID" value="TKJ40353.1"/>
    <property type="molecule type" value="Genomic_DNA"/>
</dbReference>
<dbReference type="Pfam" id="PF18928">
    <property type="entry name" value="DUF5677"/>
    <property type="match status" value="1"/>
</dbReference>
<sequence>MRQKKSQVTSAFDVQNLTQQEIVEDTQMSEKPLEKMLDRDLSIVMAKEEITLTSEALPKVINYSTKLCSRCFPSTPKPSDVAIIVSYMHIIEMVDAIEVLVSSACVNPAKLQLRSAFEGFLNLQYLIKDDTERRADVYFYFHAGEKLAAYLKYLSYKQEFADRRDGIRSASIYSEDMLPPLDFSGTETLVSELSIALSDVKYKSIMSELFVLGKRHLKWYQLYNGPKNLRELSRYLNCEMEYDLIYGYLSKTVHASNLLSRFTSTHDKEMLFLPLRETSEVNSIKELSITILLRATKEMINYFREDEYDSFAMWYASEIRVPLMKHRIEKAK</sequence>
<protein>
    <submittedName>
        <fullName evidence="1">Uncharacterized protein</fullName>
    </submittedName>
</protein>
<dbReference type="InterPro" id="IPR043733">
    <property type="entry name" value="DUF5677"/>
</dbReference>
<organism evidence="1 2">
    <name type="scientific">candidate division LCP-89 bacterium B3_LCP</name>
    <dbReference type="NCBI Taxonomy" id="2012998"/>
    <lineage>
        <taxon>Bacteria</taxon>
        <taxon>Pseudomonadati</taxon>
        <taxon>Bacteria division LCP-89</taxon>
    </lineage>
</organism>
<dbReference type="AlphaFoldDB" id="A0A532UZH2"/>
<evidence type="ECO:0000313" key="1">
    <source>
        <dbReference type="EMBL" id="TKJ40353.1"/>
    </source>
</evidence>
<accession>A0A532UZH2</accession>
<reference evidence="1 2" key="1">
    <citation type="submission" date="2017-06" db="EMBL/GenBank/DDBJ databases">
        <title>Novel microbial phyla capable of carbon fixation and sulfur reduction in deep-sea sediments.</title>
        <authorList>
            <person name="Huang J."/>
            <person name="Baker B."/>
            <person name="Wang Y."/>
        </authorList>
    </citation>
    <scope>NUCLEOTIDE SEQUENCE [LARGE SCALE GENOMIC DNA]</scope>
    <source>
        <strain evidence="1">B3_LCP</strain>
    </source>
</reference>
<evidence type="ECO:0000313" key="2">
    <source>
        <dbReference type="Proteomes" id="UP000319619"/>
    </source>
</evidence>
<dbReference type="Proteomes" id="UP000319619">
    <property type="component" value="Unassembled WGS sequence"/>
</dbReference>